<protein>
    <submittedName>
        <fullName evidence="1">Uncharacterized protein</fullName>
    </submittedName>
</protein>
<reference evidence="1 2" key="1">
    <citation type="journal article" date="2023" name="Insect Mol. Biol.">
        <title>Genome sequencing provides insights into the evolution of gene families encoding plant cell wall-degrading enzymes in longhorned beetles.</title>
        <authorList>
            <person name="Shin N.R."/>
            <person name="Okamura Y."/>
            <person name="Kirsch R."/>
            <person name="Pauchet Y."/>
        </authorList>
    </citation>
    <scope>NUCLEOTIDE SEQUENCE [LARGE SCALE GENOMIC DNA]</scope>
    <source>
        <strain evidence="1">EAD_L_NR</strain>
    </source>
</reference>
<dbReference type="AlphaFoldDB" id="A0AAV8VNA4"/>
<accession>A0AAV8VNA4</accession>
<gene>
    <name evidence="1" type="ORF">NQ315_000604</name>
</gene>
<proteinExistence type="predicted"/>
<name>A0AAV8VNA4_9CUCU</name>
<comment type="caution">
    <text evidence="1">The sequence shown here is derived from an EMBL/GenBank/DDBJ whole genome shotgun (WGS) entry which is preliminary data.</text>
</comment>
<dbReference type="EMBL" id="JANEYG010000050">
    <property type="protein sequence ID" value="KAJ8915672.1"/>
    <property type="molecule type" value="Genomic_DNA"/>
</dbReference>
<sequence length="111" mass="12563">MTASLIVMYLDSSTARDNILVINVPDSKTHLSRKFVVYAQEKEYSTKLYVSLRLKRHGGWKSSAVNVTFIEFYITALRVINSHYGMLCDSVGLSTSKIVRESLLTNEVVDK</sequence>
<evidence type="ECO:0000313" key="1">
    <source>
        <dbReference type="EMBL" id="KAJ8915672.1"/>
    </source>
</evidence>
<evidence type="ECO:0000313" key="2">
    <source>
        <dbReference type="Proteomes" id="UP001159042"/>
    </source>
</evidence>
<organism evidence="1 2">
    <name type="scientific">Exocentrus adspersus</name>
    <dbReference type="NCBI Taxonomy" id="1586481"/>
    <lineage>
        <taxon>Eukaryota</taxon>
        <taxon>Metazoa</taxon>
        <taxon>Ecdysozoa</taxon>
        <taxon>Arthropoda</taxon>
        <taxon>Hexapoda</taxon>
        <taxon>Insecta</taxon>
        <taxon>Pterygota</taxon>
        <taxon>Neoptera</taxon>
        <taxon>Endopterygota</taxon>
        <taxon>Coleoptera</taxon>
        <taxon>Polyphaga</taxon>
        <taxon>Cucujiformia</taxon>
        <taxon>Chrysomeloidea</taxon>
        <taxon>Cerambycidae</taxon>
        <taxon>Lamiinae</taxon>
        <taxon>Acanthocinini</taxon>
        <taxon>Exocentrus</taxon>
    </lineage>
</organism>
<keyword evidence="2" id="KW-1185">Reference proteome</keyword>
<dbReference type="Proteomes" id="UP001159042">
    <property type="component" value="Unassembled WGS sequence"/>
</dbReference>